<dbReference type="PANTHER" id="PTHR11999">
    <property type="entry name" value="GROUP II PYRIDOXAL-5-PHOSPHATE DECARBOXYLASE"/>
    <property type="match status" value="1"/>
</dbReference>
<evidence type="ECO:0000313" key="7">
    <source>
        <dbReference type="EMBL" id="GAA1532485.1"/>
    </source>
</evidence>
<accession>A0ABN2B5H3</accession>
<comment type="cofactor">
    <cofactor evidence="1 6">
        <name>pyridoxal 5'-phosphate</name>
        <dbReference type="ChEBI" id="CHEBI:597326"/>
    </cofactor>
</comment>
<dbReference type="InterPro" id="IPR002129">
    <property type="entry name" value="PyrdxlP-dep_de-COase"/>
</dbReference>
<dbReference type="PANTHER" id="PTHR11999:SF70">
    <property type="entry name" value="MIP05841P"/>
    <property type="match status" value="1"/>
</dbReference>
<dbReference type="InterPro" id="IPR010977">
    <property type="entry name" value="Aromatic_deC"/>
</dbReference>
<dbReference type="Pfam" id="PF00282">
    <property type="entry name" value="Pyridoxal_deC"/>
    <property type="match status" value="1"/>
</dbReference>
<keyword evidence="8" id="KW-1185">Reference proteome</keyword>
<organism evidence="7 8">
    <name type="scientific">Kribbella lupini</name>
    <dbReference type="NCBI Taxonomy" id="291602"/>
    <lineage>
        <taxon>Bacteria</taxon>
        <taxon>Bacillati</taxon>
        <taxon>Actinomycetota</taxon>
        <taxon>Actinomycetes</taxon>
        <taxon>Propionibacteriales</taxon>
        <taxon>Kribbellaceae</taxon>
        <taxon>Kribbella</taxon>
    </lineage>
</organism>
<comment type="similarity">
    <text evidence="2 6">Belongs to the group II decarboxylase family.</text>
</comment>
<keyword evidence="3" id="KW-0210">Decarboxylase</keyword>
<reference evidence="7 8" key="1">
    <citation type="journal article" date="2019" name="Int. J. Syst. Evol. Microbiol.">
        <title>The Global Catalogue of Microorganisms (GCM) 10K type strain sequencing project: providing services to taxonomists for standard genome sequencing and annotation.</title>
        <authorList>
            <consortium name="The Broad Institute Genomics Platform"/>
            <consortium name="The Broad Institute Genome Sequencing Center for Infectious Disease"/>
            <person name="Wu L."/>
            <person name="Ma J."/>
        </authorList>
    </citation>
    <scope>NUCLEOTIDE SEQUENCE [LARGE SCALE GENOMIC DNA]</scope>
    <source>
        <strain evidence="7 8">JCM 14303</strain>
    </source>
</reference>
<evidence type="ECO:0000313" key="8">
    <source>
        <dbReference type="Proteomes" id="UP001500363"/>
    </source>
</evidence>
<evidence type="ECO:0000256" key="6">
    <source>
        <dbReference type="RuleBase" id="RU000382"/>
    </source>
</evidence>
<dbReference type="EMBL" id="BAAANC010000002">
    <property type="protein sequence ID" value="GAA1532485.1"/>
    <property type="molecule type" value="Genomic_DNA"/>
</dbReference>
<evidence type="ECO:0000256" key="3">
    <source>
        <dbReference type="ARBA" id="ARBA00022793"/>
    </source>
</evidence>
<dbReference type="Gene3D" id="3.90.1150.10">
    <property type="entry name" value="Aspartate Aminotransferase, domain 1"/>
    <property type="match status" value="1"/>
</dbReference>
<gene>
    <name evidence="7" type="ORF">GCM10009741_38540</name>
</gene>
<keyword evidence="5 6" id="KW-0456">Lyase</keyword>
<proteinExistence type="inferred from homology"/>
<evidence type="ECO:0000256" key="4">
    <source>
        <dbReference type="ARBA" id="ARBA00022898"/>
    </source>
</evidence>
<name>A0ABN2B5H3_9ACTN</name>
<evidence type="ECO:0000256" key="1">
    <source>
        <dbReference type="ARBA" id="ARBA00001933"/>
    </source>
</evidence>
<keyword evidence="4 6" id="KW-0663">Pyridoxal phosphate</keyword>
<dbReference type="Gene3D" id="3.40.640.10">
    <property type="entry name" value="Type I PLP-dependent aspartate aminotransferase-like (Major domain)"/>
    <property type="match status" value="1"/>
</dbReference>
<dbReference type="InterPro" id="IPR015422">
    <property type="entry name" value="PyrdxlP-dep_Trfase_small"/>
</dbReference>
<dbReference type="InterPro" id="IPR015421">
    <property type="entry name" value="PyrdxlP-dep_Trfase_major"/>
</dbReference>
<dbReference type="SUPFAM" id="SSF53383">
    <property type="entry name" value="PLP-dependent transferases"/>
    <property type="match status" value="1"/>
</dbReference>
<comment type="caution">
    <text evidence="7">The sequence shown here is derived from an EMBL/GenBank/DDBJ whole genome shotgun (WGS) entry which is preliminary data.</text>
</comment>
<dbReference type="InterPro" id="IPR015424">
    <property type="entry name" value="PyrdxlP-dep_Trfase"/>
</dbReference>
<sequence length="465" mass="48721">MQPSSLSHQLFTRAAAHAAAFRDSLAERPVRAAKSYSEVRAGFRRPLADAGRPATEVIDELITVADPGIAASAGPRYFGFVVGGALPAATAAEILAAGWDQNAWNSVLSPTTAAAEQAAADWLKDLLGLPATASAGFTTGAQSANTIALAAARNHVLRQAGWDVEADGLSGAPSVRLVAGEERHATIDRSLRLLGFGSRSLELVPADSNGALDLDALRARLVDHTGPLIVSLQAGNVNTGAADPLGAACELVHEYGGWAHVDGAFGLWAAASPTLRPQVSGVERADSWACDGHKWLNLPYDSGFVFSAHPASHANALAYSASYLVASGEPEPGDYAIESSRRARGLAVWAGLQELGRTGVRDLVDRCCGLARSFADQLSAAGYEIGNDVVLNQVLVSFGSDADTDRVIADVQRSGVCWMGGTTWRGRRYMRISVSNHLTTEADVTASVQTIVAAGNGTGRRHHER</sequence>
<protein>
    <submittedName>
        <fullName evidence="7">Pyridoxal-dependent decarboxylase</fullName>
    </submittedName>
</protein>
<evidence type="ECO:0000256" key="5">
    <source>
        <dbReference type="ARBA" id="ARBA00023239"/>
    </source>
</evidence>
<dbReference type="RefSeq" id="WP_344175809.1">
    <property type="nucleotide sequence ID" value="NZ_BAAANC010000002.1"/>
</dbReference>
<dbReference type="Proteomes" id="UP001500363">
    <property type="component" value="Unassembled WGS sequence"/>
</dbReference>
<evidence type="ECO:0000256" key="2">
    <source>
        <dbReference type="ARBA" id="ARBA00009533"/>
    </source>
</evidence>